<comment type="catalytic activity">
    <reaction evidence="17">
        <text>Mg(2+)(out) + ATP + H2O = Mg(2+)(in) + ADP + phosphate + H(+)</text>
        <dbReference type="Rhea" id="RHEA:10260"/>
        <dbReference type="ChEBI" id="CHEBI:15377"/>
        <dbReference type="ChEBI" id="CHEBI:15378"/>
        <dbReference type="ChEBI" id="CHEBI:18420"/>
        <dbReference type="ChEBI" id="CHEBI:30616"/>
        <dbReference type="ChEBI" id="CHEBI:43474"/>
        <dbReference type="ChEBI" id="CHEBI:456216"/>
        <dbReference type="EC" id="7.2.2.14"/>
    </reaction>
</comment>
<dbReference type="InterPro" id="IPR001757">
    <property type="entry name" value="P_typ_ATPase"/>
</dbReference>
<dbReference type="NCBIfam" id="TIGR01494">
    <property type="entry name" value="ATPase_P-type"/>
    <property type="match status" value="2"/>
</dbReference>
<dbReference type="InterPro" id="IPR023299">
    <property type="entry name" value="ATPase_P-typ_cyto_dom_N"/>
</dbReference>
<keyword evidence="12" id="KW-0460">Magnesium</keyword>
<dbReference type="SUPFAM" id="SSF56784">
    <property type="entry name" value="HAD-like"/>
    <property type="match status" value="1"/>
</dbReference>
<dbReference type="EC" id="7.2.2.14" evidence="4"/>
<dbReference type="GO" id="GO:0016887">
    <property type="term" value="F:ATP hydrolysis activity"/>
    <property type="evidence" value="ECO:0007669"/>
    <property type="project" value="InterPro"/>
</dbReference>
<dbReference type="PROSITE" id="PS50042">
    <property type="entry name" value="CNMP_BINDING_3"/>
    <property type="match status" value="1"/>
</dbReference>
<dbReference type="SFLD" id="SFLDF00027">
    <property type="entry name" value="p-type_atpase"/>
    <property type="match status" value="1"/>
</dbReference>
<dbReference type="InterPro" id="IPR044492">
    <property type="entry name" value="P_typ_ATPase_HD_dom"/>
</dbReference>
<comment type="similarity">
    <text evidence="3">Belongs to the cation transport ATPase (P-type) (TC 3.A.3) family. Type IIIB subfamily.</text>
</comment>
<dbReference type="OrthoDB" id="158672at2759"/>
<dbReference type="Gene3D" id="3.40.1110.10">
    <property type="entry name" value="Calcium-transporting ATPase, cytoplasmic domain N"/>
    <property type="match status" value="1"/>
</dbReference>
<evidence type="ECO:0000256" key="1">
    <source>
        <dbReference type="ARBA" id="ARBA00003954"/>
    </source>
</evidence>
<evidence type="ECO:0000256" key="7">
    <source>
        <dbReference type="ARBA" id="ARBA00022519"/>
    </source>
</evidence>
<keyword evidence="9 18" id="KW-0812">Transmembrane</keyword>
<evidence type="ECO:0000256" key="3">
    <source>
        <dbReference type="ARBA" id="ARBA00008746"/>
    </source>
</evidence>
<feature type="domain" description="Cyclic nucleotide-binding" evidence="19">
    <location>
        <begin position="445"/>
        <end position="486"/>
    </location>
</feature>
<keyword evidence="13" id="KW-1278">Translocase</keyword>
<dbReference type="InterPro" id="IPR023214">
    <property type="entry name" value="HAD_sf"/>
</dbReference>
<evidence type="ECO:0000256" key="4">
    <source>
        <dbReference type="ARBA" id="ARBA00012786"/>
    </source>
</evidence>
<dbReference type="Gene3D" id="2.70.150.10">
    <property type="entry name" value="Calcium-transporting ATPase, cytoplasmic transduction domain A"/>
    <property type="match status" value="1"/>
</dbReference>
<dbReference type="SMART" id="SM00831">
    <property type="entry name" value="Cation_ATPase_N"/>
    <property type="match status" value="1"/>
</dbReference>
<dbReference type="SUPFAM" id="SSF81665">
    <property type="entry name" value="Calcium ATPase, transmembrane domain M"/>
    <property type="match status" value="1"/>
</dbReference>
<accession>A0A1L7WQ26</accession>
<name>A0A1L7WQ26_9HELO</name>
<dbReference type="NCBIfam" id="TIGR01524">
    <property type="entry name" value="ATPase-IIIB_Mg"/>
    <property type="match status" value="1"/>
</dbReference>
<evidence type="ECO:0000256" key="13">
    <source>
        <dbReference type="ARBA" id="ARBA00022967"/>
    </source>
</evidence>
<reference evidence="20 21" key="1">
    <citation type="submission" date="2016-03" db="EMBL/GenBank/DDBJ databases">
        <authorList>
            <person name="Ploux O."/>
        </authorList>
    </citation>
    <scope>NUCLEOTIDE SEQUENCE [LARGE SCALE GENOMIC DNA]</scope>
    <source>
        <strain evidence="20 21">UAMH 11012</strain>
    </source>
</reference>
<sequence length="925" mass="101870">MTSTAYKLWSDSWSFLLRKPKSNIEVTESELALTNGTSLIWDKAAERLGSSHEEILQGYSAMPVDLAVAHLQSDEYGLSKEEVDARTNLVGPNILSTKKPLAWWQILLSILPNPFNVLLVVIAVISIAAPPPQWSTFTLLIIMVVLSCGVRFWQEYKSSIAAIKLQNSVTTNVRVRRQVQGTSTEEVVNEKTLVPGDVLFVDPGDAIPADCLLLEAHNLSISQSSLTGESEPQRKSAIVAVDKTSNELFDLENIILMGTSAISGSGLALVLRTGDNAFLATIMKQLNKKRPLNSFQRGIRNVSFMMIGFMIIMVPIVLGISGKVTGNWQQAALFAVSVAVGLVPEMLPAIVNANLARGAFVLAKKDAIVKRLDAIQNVGGMSVLCSDKTGTLTMDEITLRHHLDPFENVDQEVFSLGYINAFHQSGKENSIDHAIISHALADDKLNTGEKFGEIPFTFESRRSSCIIKADNGALKLICKGAFEEVLSLCSRVRLHGQVLHLDDERRKAMSKIAGEFNNDGYRVILVATRTISAFQIEDEDGIPLLDVNMIAEGFLTFLDPPKPDAKESIARLKELGVDVRVLTGDNLAVAMKACRSLELFKHGEVDEDNVHAITGSDLARLEGDEYDKVVKRCKIFAKLTPSQKGEVIMSLKKQDNVVGMLGDGINDCVALRFADVGISVDTGANVAKECADVILTRKELSIICEAVIIGRLTYGNTIKYIKMVASSNFGNVFSILIASCWLPYDPMTALQLLIQNLLYDFSQGAIPWDHMDPEFLANPQRWKVKDILKFILILGPTSSTIDMMTFCLDWFFYGVRSKGDAELIKLAHTHWFLEGLLTQTIIVHLLRTAKVPLFQSNASKALLISTMCIGAIGVSLPFIPPLAHAFGFVRPKNTFLGFLAAEILFYCVEVQAVKMIYIKLFKSWL</sequence>
<feature type="transmembrane region" description="Helical" evidence="18">
    <location>
        <begin position="895"/>
        <end position="917"/>
    </location>
</feature>
<dbReference type="Pfam" id="PF13246">
    <property type="entry name" value="Cation_ATPase"/>
    <property type="match status" value="1"/>
</dbReference>
<dbReference type="AlphaFoldDB" id="A0A1L7WQ26"/>
<keyword evidence="11" id="KW-0067">ATP-binding</keyword>
<dbReference type="SUPFAM" id="SSF81653">
    <property type="entry name" value="Calcium ATPase, transduction domain A"/>
    <property type="match status" value="1"/>
</dbReference>
<dbReference type="Pfam" id="PF00122">
    <property type="entry name" value="E1-E2_ATPase"/>
    <property type="match status" value="1"/>
</dbReference>
<evidence type="ECO:0000256" key="10">
    <source>
        <dbReference type="ARBA" id="ARBA00022741"/>
    </source>
</evidence>
<dbReference type="SFLD" id="SFLDS00003">
    <property type="entry name" value="Haloacid_Dehalogenase"/>
    <property type="match status" value="1"/>
</dbReference>
<dbReference type="FunFam" id="3.40.50.1000:FF:000001">
    <property type="entry name" value="Phospholipid-transporting ATPase IC"/>
    <property type="match status" value="1"/>
</dbReference>
<keyword evidence="7" id="KW-0997">Cell inner membrane</keyword>
<dbReference type="Pfam" id="PF00690">
    <property type="entry name" value="Cation_ATPase_N"/>
    <property type="match status" value="1"/>
</dbReference>
<feature type="transmembrane region" description="Helical" evidence="18">
    <location>
        <begin position="332"/>
        <end position="355"/>
    </location>
</feature>
<dbReference type="InterPro" id="IPR004014">
    <property type="entry name" value="ATPase_P-typ_cation-transptr_N"/>
</dbReference>
<keyword evidence="15 18" id="KW-0472">Membrane</keyword>
<dbReference type="InterPro" id="IPR006415">
    <property type="entry name" value="P-type_ATPase_IIIB"/>
</dbReference>
<feature type="transmembrane region" description="Helical" evidence="18">
    <location>
        <begin position="861"/>
        <end position="883"/>
    </location>
</feature>
<organism evidence="20 21">
    <name type="scientific">Phialocephala subalpina</name>
    <dbReference type="NCBI Taxonomy" id="576137"/>
    <lineage>
        <taxon>Eukaryota</taxon>
        <taxon>Fungi</taxon>
        <taxon>Dikarya</taxon>
        <taxon>Ascomycota</taxon>
        <taxon>Pezizomycotina</taxon>
        <taxon>Leotiomycetes</taxon>
        <taxon>Helotiales</taxon>
        <taxon>Mollisiaceae</taxon>
        <taxon>Phialocephala</taxon>
        <taxon>Phialocephala fortinii species complex</taxon>
    </lineage>
</organism>
<dbReference type="InterPro" id="IPR059000">
    <property type="entry name" value="ATPase_P-type_domA"/>
</dbReference>
<feature type="transmembrane region" description="Helical" evidence="18">
    <location>
        <begin position="298"/>
        <end position="320"/>
    </location>
</feature>
<proteinExistence type="inferred from homology"/>
<keyword evidence="6" id="KW-1003">Cell membrane</keyword>
<evidence type="ECO:0000256" key="11">
    <source>
        <dbReference type="ARBA" id="ARBA00022840"/>
    </source>
</evidence>
<dbReference type="SFLD" id="SFLDG00002">
    <property type="entry name" value="C1.7:_P-type_atpase_like"/>
    <property type="match status" value="1"/>
</dbReference>
<evidence type="ECO:0000256" key="9">
    <source>
        <dbReference type="ARBA" id="ARBA00022692"/>
    </source>
</evidence>
<evidence type="ECO:0000256" key="6">
    <source>
        <dbReference type="ARBA" id="ARBA00022475"/>
    </source>
</evidence>
<dbReference type="InterPro" id="IPR023298">
    <property type="entry name" value="ATPase_P-typ_TM_dom_sf"/>
</dbReference>
<evidence type="ECO:0000313" key="20">
    <source>
        <dbReference type="EMBL" id="CZR54868.1"/>
    </source>
</evidence>
<evidence type="ECO:0000256" key="14">
    <source>
        <dbReference type="ARBA" id="ARBA00022989"/>
    </source>
</evidence>
<comment type="subcellular location">
    <subcellularLocation>
        <location evidence="2">Cell inner membrane</location>
        <topology evidence="2">Multi-pass membrane protein</topology>
    </subcellularLocation>
</comment>
<protein>
    <recommendedName>
        <fullName evidence="5">Magnesium-transporting ATPase, P-type 1</fullName>
        <ecNumber evidence="4">7.2.2.14</ecNumber>
    </recommendedName>
    <alternativeName>
        <fullName evidence="16">Mg(2+) transport ATPase, P-type 1</fullName>
    </alternativeName>
</protein>
<evidence type="ECO:0000256" key="17">
    <source>
        <dbReference type="ARBA" id="ARBA00047295"/>
    </source>
</evidence>
<dbReference type="GO" id="GO:0005524">
    <property type="term" value="F:ATP binding"/>
    <property type="evidence" value="ECO:0007669"/>
    <property type="project" value="UniProtKB-KW"/>
</dbReference>
<keyword evidence="8" id="KW-0597">Phosphoprotein</keyword>
<feature type="transmembrane region" description="Helical" evidence="18">
    <location>
        <begin position="134"/>
        <end position="153"/>
    </location>
</feature>
<dbReference type="EMBL" id="FJOG01000005">
    <property type="protein sequence ID" value="CZR54868.1"/>
    <property type="molecule type" value="Genomic_DNA"/>
</dbReference>
<dbReference type="InterPro" id="IPR008250">
    <property type="entry name" value="ATPase_P-typ_transduc_dom_A_sf"/>
</dbReference>
<keyword evidence="10" id="KW-0547">Nucleotide-binding</keyword>
<dbReference type="Pfam" id="PF00689">
    <property type="entry name" value="Cation_ATPase_C"/>
    <property type="match status" value="1"/>
</dbReference>
<dbReference type="InterPro" id="IPR018303">
    <property type="entry name" value="ATPase_P-typ_P_site"/>
</dbReference>
<dbReference type="STRING" id="576137.A0A1L7WQ26"/>
<dbReference type="Proteomes" id="UP000184330">
    <property type="component" value="Unassembled WGS sequence"/>
</dbReference>
<dbReference type="PANTHER" id="PTHR42861">
    <property type="entry name" value="CALCIUM-TRANSPORTING ATPASE"/>
    <property type="match status" value="1"/>
</dbReference>
<feature type="transmembrane region" description="Helical" evidence="18">
    <location>
        <begin position="106"/>
        <end position="128"/>
    </location>
</feature>
<dbReference type="GO" id="GO:0005886">
    <property type="term" value="C:plasma membrane"/>
    <property type="evidence" value="ECO:0007669"/>
    <property type="project" value="UniProtKB-SubCell"/>
</dbReference>
<dbReference type="Gene3D" id="3.40.50.1000">
    <property type="entry name" value="HAD superfamily/HAD-like"/>
    <property type="match status" value="1"/>
</dbReference>
<evidence type="ECO:0000256" key="18">
    <source>
        <dbReference type="SAM" id="Phobius"/>
    </source>
</evidence>
<evidence type="ECO:0000256" key="2">
    <source>
        <dbReference type="ARBA" id="ARBA00004429"/>
    </source>
</evidence>
<dbReference type="InterPro" id="IPR006068">
    <property type="entry name" value="ATPase_P-typ_cation-transptr_C"/>
</dbReference>
<evidence type="ECO:0000259" key="19">
    <source>
        <dbReference type="PROSITE" id="PS50042"/>
    </source>
</evidence>
<dbReference type="Gene3D" id="1.20.1110.10">
    <property type="entry name" value="Calcium-transporting ATPase, transmembrane domain"/>
    <property type="match status" value="1"/>
</dbReference>
<dbReference type="GO" id="GO:0015444">
    <property type="term" value="F:P-type magnesium transporter activity"/>
    <property type="evidence" value="ECO:0007669"/>
    <property type="project" value="UniProtKB-EC"/>
</dbReference>
<feature type="transmembrane region" description="Helical" evidence="18">
    <location>
        <begin position="790"/>
        <end position="811"/>
    </location>
</feature>
<evidence type="ECO:0000256" key="8">
    <source>
        <dbReference type="ARBA" id="ARBA00022553"/>
    </source>
</evidence>
<dbReference type="InterPro" id="IPR036412">
    <property type="entry name" value="HAD-like_sf"/>
</dbReference>
<keyword evidence="14 18" id="KW-1133">Transmembrane helix</keyword>
<evidence type="ECO:0000256" key="5">
    <source>
        <dbReference type="ARBA" id="ARBA00013555"/>
    </source>
</evidence>
<evidence type="ECO:0000313" key="21">
    <source>
        <dbReference type="Proteomes" id="UP000184330"/>
    </source>
</evidence>
<evidence type="ECO:0000256" key="15">
    <source>
        <dbReference type="ARBA" id="ARBA00023136"/>
    </source>
</evidence>
<dbReference type="InterPro" id="IPR000595">
    <property type="entry name" value="cNMP-bd_dom"/>
</dbReference>
<evidence type="ECO:0000256" key="16">
    <source>
        <dbReference type="ARBA" id="ARBA00029806"/>
    </source>
</evidence>
<feature type="transmembrane region" description="Helical" evidence="18">
    <location>
        <begin position="831"/>
        <end position="849"/>
    </location>
</feature>
<dbReference type="PRINTS" id="PR01836">
    <property type="entry name" value="MGATPASE"/>
</dbReference>
<keyword evidence="21" id="KW-1185">Reference proteome</keyword>
<dbReference type="PROSITE" id="PS00154">
    <property type="entry name" value="ATPASE_E1_E2"/>
    <property type="match status" value="1"/>
</dbReference>
<comment type="function">
    <text evidence="1">Mediates magnesium influx to the cytosol.</text>
</comment>
<evidence type="ECO:0000256" key="12">
    <source>
        <dbReference type="ARBA" id="ARBA00022842"/>
    </source>
</evidence>
<gene>
    <name evidence="20" type="ORF">PAC_04752</name>
</gene>